<dbReference type="InterPro" id="IPR003593">
    <property type="entry name" value="AAA+_ATPase"/>
</dbReference>
<evidence type="ECO:0000256" key="4">
    <source>
        <dbReference type="ARBA" id="ARBA00022519"/>
    </source>
</evidence>
<evidence type="ECO:0000256" key="6">
    <source>
        <dbReference type="ARBA" id="ARBA00022840"/>
    </source>
</evidence>
<dbReference type="Gene3D" id="3.40.50.300">
    <property type="entry name" value="P-loop containing nucleotide triphosphate hydrolases"/>
    <property type="match status" value="1"/>
</dbReference>
<keyword evidence="8" id="KW-0472">Membrane</keyword>
<keyword evidence="4" id="KW-0997">Cell inner membrane</keyword>
<proteinExistence type="predicted"/>
<comment type="subcellular location">
    <subcellularLocation>
        <location evidence="1">Cell membrane</location>
        <topology evidence="1">Peripheral membrane protein</topology>
    </subcellularLocation>
</comment>
<organism evidence="10">
    <name type="scientific">marine metagenome</name>
    <dbReference type="NCBI Taxonomy" id="408172"/>
    <lineage>
        <taxon>unclassified sequences</taxon>
        <taxon>metagenomes</taxon>
        <taxon>ecological metagenomes</taxon>
    </lineage>
</organism>
<dbReference type="PANTHER" id="PTHR43297">
    <property type="entry name" value="OLIGOPEPTIDE TRANSPORT ATP-BINDING PROTEIN APPD"/>
    <property type="match status" value="1"/>
</dbReference>
<keyword evidence="2" id="KW-0813">Transport</keyword>
<dbReference type="InterPro" id="IPR027417">
    <property type="entry name" value="P-loop_NTPase"/>
</dbReference>
<dbReference type="FunFam" id="3.40.50.300:FF:000016">
    <property type="entry name" value="Oligopeptide ABC transporter ATP-binding component"/>
    <property type="match status" value="1"/>
</dbReference>
<dbReference type="GO" id="GO:0005886">
    <property type="term" value="C:plasma membrane"/>
    <property type="evidence" value="ECO:0007669"/>
    <property type="project" value="UniProtKB-SubCell"/>
</dbReference>
<dbReference type="AlphaFoldDB" id="A0A381SIH8"/>
<dbReference type="NCBIfam" id="TIGR01727">
    <property type="entry name" value="oligo_HPY"/>
    <property type="match status" value="1"/>
</dbReference>
<dbReference type="GO" id="GO:0016887">
    <property type="term" value="F:ATP hydrolysis activity"/>
    <property type="evidence" value="ECO:0007669"/>
    <property type="project" value="InterPro"/>
</dbReference>
<dbReference type="Pfam" id="PF00005">
    <property type="entry name" value="ABC_tran"/>
    <property type="match status" value="1"/>
</dbReference>
<dbReference type="CDD" id="cd03257">
    <property type="entry name" value="ABC_NikE_OppD_transporters"/>
    <property type="match status" value="1"/>
</dbReference>
<evidence type="ECO:0000256" key="8">
    <source>
        <dbReference type="ARBA" id="ARBA00023136"/>
    </source>
</evidence>
<evidence type="ECO:0000256" key="1">
    <source>
        <dbReference type="ARBA" id="ARBA00004202"/>
    </source>
</evidence>
<dbReference type="Pfam" id="PF08352">
    <property type="entry name" value="oligo_HPY"/>
    <property type="match status" value="1"/>
</dbReference>
<evidence type="ECO:0000256" key="5">
    <source>
        <dbReference type="ARBA" id="ARBA00022741"/>
    </source>
</evidence>
<dbReference type="InterPro" id="IPR013563">
    <property type="entry name" value="Oligopep_ABC_C"/>
</dbReference>
<dbReference type="InterPro" id="IPR050388">
    <property type="entry name" value="ABC_Ni/Peptide_Import"/>
</dbReference>
<dbReference type="GO" id="GO:0015833">
    <property type="term" value="P:peptide transport"/>
    <property type="evidence" value="ECO:0007669"/>
    <property type="project" value="InterPro"/>
</dbReference>
<evidence type="ECO:0000259" key="9">
    <source>
        <dbReference type="PROSITE" id="PS50893"/>
    </source>
</evidence>
<evidence type="ECO:0000313" key="10">
    <source>
        <dbReference type="EMBL" id="SVA03239.1"/>
    </source>
</evidence>
<keyword evidence="5" id="KW-0547">Nucleotide-binding</keyword>
<dbReference type="SMART" id="SM00382">
    <property type="entry name" value="AAA"/>
    <property type="match status" value="1"/>
</dbReference>
<evidence type="ECO:0000256" key="7">
    <source>
        <dbReference type="ARBA" id="ARBA00022967"/>
    </source>
</evidence>
<sequence length="338" mass="37835">MVAVDKSENVLTVNNLHTYFYNRWGTVKAVDGVSFSVKAGETLGIVGESGCGKTMTASSLLRLNPQPASRIIEGEIVLDGEDILQYPESRMRDVRGRKISMILQDPQTSLNPVYTIGNQLVEALTHRTDETTKEKGLRELAEDALRDVKVAAPNRRLLDFPHQMSGGMKQRVVGAVAMACSPKLIIADEPTTALDVTIQLQYLRLLKDIQARTGMSIIFITHDFGIVARMCDRVAVMYAGRIVENGPVREIFNNPAHPYTEALIGSVPKLEERVDRLYQIEGQPPQLYDLPVGCRFKDRCRFAKPVCEEAYPTYYEVDGNHNAACWRHDPLWESAPPY</sequence>
<evidence type="ECO:0000256" key="2">
    <source>
        <dbReference type="ARBA" id="ARBA00022448"/>
    </source>
</evidence>
<evidence type="ECO:0000256" key="3">
    <source>
        <dbReference type="ARBA" id="ARBA00022475"/>
    </source>
</evidence>
<gene>
    <name evidence="10" type="ORF">METZ01_LOCUS56093</name>
</gene>
<name>A0A381SIH8_9ZZZZ</name>
<keyword evidence="3" id="KW-1003">Cell membrane</keyword>
<keyword evidence="7" id="KW-1278">Translocase</keyword>
<dbReference type="InterPro" id="IPR003439">
    <property type="entry name" value="ABC_transporter-like_ATP-bd"/>
</dbReference>
<accession>A0A381SIH8</accession>
<dbReference type="PANTHER" id="PTHR43297:SF14">
    <property type="entry name" value="ATPASE AAA-TYPE CORE DOMAIN-CONTAINING PROTEIN"/>
    <property type="match status" value="1"/>
</dbReference>
<dbReference type="GO" id="GO:0005524">
    <property type="term" value="F:ATP binding"/>
    <property type="evidence" value="ECO:0007669"/>
    <property type="project" value="UniProtKB-KW"/>
</dbReference>
<dbReference type="EMBL" id="UINC01003086">
    <property type="protein sequence ID" value="SVA03239.1"/>
    <property type="molecule type" value="Genomic_DNA"/>
</dbReference>
<dbReference type="PROSITE" id="PS50893">
    <property type="entry name" value="ABC_TRANSPORTER_2"/>
    <property type="match status" value="1"/>
</dbReference>
<keyword evidence="6" id="KW-0067">ATP-binding</keyword>
<dbReference type="SUPFAM" id="SSF52540">
    <property type="entry name" value="P-loop containing nucleoside triphosphate hydrolases"/>
    <property type="match status" value="1"/>
</dbReference>
<feature type="domain" description="ABC transporter" evidence="9">
    <location>
        <begin position="11"/>
        <end position="264"/>
    </location>
</feature>
<protein>
    <recommendedName>
        <fullName evidence="9">ABC transporter domain-containing protein</fullName>
    </recommendedName>
</protein>
<reference evidence="10" key="1">
    <citation type="submission" date="2018-05" db="EMBL/GenBank/DDBJ databases">
        <authorList>
            <person name="Lanie J.A."/>
            <person name="Ng W.-L."/>
            <person name="Kazmierczak K.M."/>
            <person name="Andrzejewski T.M."/>
            <person name="Davidsen T.M."/>
            <person name="Wayne K.J."/>
            <person name="Tettelin H."/>
            <person name="Glass J.I."/>
            <person name="Rusch D."/>
            <person name="Podicherti R."/>
            <person name="Tsui H.-C.T."/>
            <person name="Winkler M.E."/>
        </authorList>
    </citation>
    <scope>NUCLEOTIDE SEQUENCE</scope>
</reference>